<organism evidence="14 15">
    <name type="scientific">Tepiditoga spiralis</name>
    <dbReference type="NCBI Taxonomy" id="2108365"/>
    <lineage>
        <taxon>Bacteria</taxon>
        <taxon>Thermotogati</taxon>
        <taxon>Thermotogota</taxon>
        <taxon>Thermotogae</taxon>
        <taxon>Petrotogales</taxon>
        <taxon>Petrotogaceae</taxon>
        <taxon>Tepiditoga</taxon>
    </lineage>
</organism>
<evidence type="ECO:0000256" key="6">
    <source>
        <dbReference type="ARBA" id="ARBA00022777"/>
    </source>
</evidence>
<dbReference type="SUPFAM" id="SSF55874">
    <property type="entry name" value="ATPase domain of HSP90 chaperone/DNA topoisomerase II/histidine kinase"/>
    <property type="match status" value="1"/>
</dbReference>
<dbReference type="InterPro" id="IPR050640">
    <property type="entry name" value="Bact_2-comp_sensor_kinase"/>
</dbReference>
<evidence type="ECO:0000256" key="10">
    <source>
        <dbReference type="ARBA" id="ARBA00023136"/>
    </source>
</evidence>
<evidence type="ECO:0000256" key="7">
    <source>
        <dbReference type="ARBA" id="ARBA00022840"/>
    </source>
</evidence>
<evidence type="ECO:0000313" key="14">
    <source>
        <dbReference type="EMBL" id="BBE30492.1"/>
    </source>
</evidence>
<feature type="domain" description="Signal transduction histidine kinase 5TM receptor LytS transmembrane region" evidence="13">
    <location>
        <begin position="32"/>
        <end position="192"/>
    </location>
</feature>
<dbReference type="FunCoup" id="A0A7G1G8W1">
    <property type="interactions" value="50"/>
</dbReference>
<dbReference type="GO" id="GO:0000155">
    <property type="term" value="F:phosphorelay sensor kinase activity"/>
    <property type="evidence" value="ECO:0007669"/>
    <property type="project" value="InterPro"/>
</dbReference>
<dbReference type="InterPro" id="IPR036890">
    <property type="entry name" value="HATPase_C_sf"/>
</dbReference>
<dbReference type="InterPro" id="IPR010559">
    <property type="entry name" value="Sig_transdc_His_kin_internal"/>
</dbReference>
<evidence type="ECO:0000256" key="5">
    <source>
        <dbReference type="ARBA" id="ARBA00022741"/>
    </source>
</evidence>
<dbReference type="PANTHER" id="PTHR34220">
    <property type="entry name" value="SENSOR HISTIDINE KINASE YPDA"/>
    <property type="match status" value="1"/>
</dbReference>
<keyword evidence="3" id="KW-0808">Transferase</keyword>
<keyword evidence="4 11" id="KW-0812">Transmembrane</keyword>
<reference evidence="14 15" key="1">
    <citation type="submission" date="2018-06" db="EMBL/GenBank/DDBJ databases">
        <title>Genome sequencing of Oceanotoga sp. sy52.</title>
        <authorList>
            <person name="Mori K."/>
        </authorList>
    </citation>
    <scope>NUCLEOTIDE SEQUENCE [LARGE SCALE GENOMIC DNA]</scope>
    <source>
        <strain evidence="15">sy52</strain>
    </source>
</reference>
<keyword evidence="7" id="KW-0067">ATP-binding</keyword>
<feature type="transmembrane region" description="Helical" evidence="11">
    <location>
        <begin position="174"/>
        <end position="196"/>
    </location>
</feature>
<keyword evidence="15" id="KW-1185">Reference proteome</keyword>
<feature type="domain" description="Signal transduction histidine kinase internal region" evidence="12">
    <location>
        <begin position="359"/>
        <end position="434"/>
    </location>
</feature>
<proteinExistence type="predicted"/>
<gene>
    <name evidence="14" type="ORF">OSSY52_06330</name>
</gene>
<sequence>MILVNESFILKMLERTGLIVLLIYIVLRLPYTKKLFIKDHEKKLKINIFIGISGGLIGIVGTLLGISYKTAITNYRDMGVIFAGFIAGIPGGLIAGLISGTHRFFMGGITNVPCSLATISIGIIAGIYSEKFGEEIFNPISSIFFTATAEIYHLFLVYLIVSPKELAFEISTKFMPPMVLSNSLGVFLLSSIYYSLLKENELLQSKAVISIFKIFEKSTFLINGMKEEFLQSFSKETIKNTMFTDFFIIKDNKVISSYGEIKRNIKISEFEKTILKKQKIHYLKNGKQEKINSNNLKFFSGIFIPLKDENILLEFIKNKSNFISDSQITVAKLIGDFISLQLKIHRANNIRSEMEEMRYRDLLMKTNPHMIFNVLNTISYLSDKEPLKVKELCYSLGNFLRNNVDIEKPLIDLKKELNILDNYIDIMRVRYEDMIEFDFKINAEDSMQLPAFTLQPLVENSLKHGMIPDKKLKISITITQKSNGFKIIIKDNGKGSNSNKEGFGIKSIRKRYENIYHNKVKINTSSFLFSGMVVTIDVGG</sequence>
<accession>A0A7G1G8W1</accession>
<dbReference type="EMBL" id="AP018712">
    <property type="protein sequence ID" value="BBE30492.1"/>
    <property type="molecule type" value="Genomic_DNA"/>
</dbReference>
<dbReference type="Proteomes" id="UP000516361">
    <property type="component" value="Chromosome"/>
</dbReference>
<evidence type="ECO:0000256" key="9">
    <source>
        <dbReference type="ARBA" id="ARBA00023012"/>
    </source>
</evidence>
<feature type="transmembrane region" description="Helical" evidence="11">
    <location>
        <begin position="12"/>
        <end position="31"/>
    </location>
</feature>
<evidence type="ECO:0000256" key="8">
    <source>
        <dbReference type="ARBA" id="ARBA00022989"/>
    </source>
</evidence>
<keyword evidence="2" id="KW-1003">Cell membrane</keyword>
<dbReference type="InterPro" id="IPR011620">
    <property type="entry name" value="Sig_transdc_His_kinase_LytS_TM"/>
</dbReference>
<evidence type="ECO:0000256" key="4">
    <source>
        <dbReference type="ARBA" id="ARBA00022692"/>
    </source>
</evidence>
<evidence type="ECO:0000313" key="15">
    <source>
        <dbReference type="Proteomes" id="UP000516361"/>
    </source>
</evidence>
<evidence type="ECO:0000256" key="2">
    <source>
        <dbReference type="ARBA" id="ARBA00022475"/>
    </source>
</evidence>
<feature type="transmembrane region" description="Helical" evidence="11">
    <location>
        <begin position="140"/>
        <end position="162"/>
    </location>
</feature>
<feature type="transmembrane region" description="Helical" evidence="11">
    <location>
        <begin position="104"/>
        <end position="128"/>
    </location>
</feature>
<evidence type="ECO:0000256" key="11">
    <source>
        <dbReference type="SAM" id="Phobius"/>
    </source>
</evidence>
<evidence type="ECO:0000259" key="12">
    <source>
        <dbReference type="Pfam" id="PF06580"/>
    </source>
</evidence>
<dbReference type="Gene3D" id="3.30.565.10">
    <property type="entry name" value="Histidine kinase-like ATPase, C-terminal domain"/>
    <property type="match status" value="1"/>
</dbReference>
<dbReference type="Pfam" id="PF07694">
    <property type="entry name" value="5TM-5TMR_LYT"/>
    <property type="match status" value="1"/>
</dbReference>
<keyword evidence="5" id="KW-0547">Nucleotide-binding</keyword>
<dbReference type="PANTHER" id="PTHR34220:SF7">
    <property type="entry name" value="SENSOR HISTIDINE KINASE YPDA"/>
    <property type="match status" value="1"/>
</dbReference>
<protein>
    <submittedName>
        <fullName evidence="14">Sensor histidine kinase</fullName>
    </submittedName>
</protein>
<keyword evidence="10 11" id="KW-0472">Membrane</keyword>
<dbReference type="InParanoid" id="A0A7G1G8W1"/>
<keyword evidence="9" id="KW-0902">Two-component regulatory system</keyword>
<keyword evidence="8 11" id="KW-1133">Transmembrane helix</keyword>
<comment type="subcellular location">
    <subcellularLocation>
        <location evidence="1">Cell membrane</location>
        <topology evidence="1">Multi-pass membrane protein</topology>
    </subcellularLocation>
</comment>
<dbReference type="KEGG" id="ocy:OSSY52_06330"/>
<dbReference type="RefSeq" id="WP_190615584.1">
    <property type="nucleotide sequence ID" value="NZ_AP018712.1"/>
</dbReference>
<name>A0A7G1G8W1_9BACT</name>
<dbReference type="GO" id="GO:0071555">
    <property type="term" value="P:cell wall organization"/>
    <property type="evidence" value="ECO:0007669"/>
    <property type="project" value="InterPro"/>
</dbReference>
<dbReference type="GO" id="GO:0005524">
    <property type="term" value="F:ATP binding"/>
    <property type="evidence" value="ECO:0007669"/>
    <property type="project" value="UniProtKB-KW"/>
</dbReference>
<feature type="transmembrane region" description="Helical" evidence="11">
    <location>
        <begin position="78"/>
        <end position="98"/>
    </location>
</feature>
<dbReference type="Pfam" id="PF06580">
    <property type="entry name" value="His_kinase"/>
    <property type="match status" value="1"/>
</dbReference>
<keyword evidence="6 14" id="KW-0418">Kinase</keyword>
<evidence type="ECO:0000256" key="3">
    <source>
        <dbReference type="ARBA" id="ARBA00022679"/>
    </source>
</evidence>
<evidence type="ECO:0000256" key="1">
    <source>
        <dbReference type="ARBA" id="ARBA00004651"/>
    </source>
</evidence>
<dbReference type="AlphaFoldDB" id="A0A7G1G8W1"/>
<evidence type="ECO:0000259" key="13">
    <source>
        <dbReference type="Pfam" id="PF07694"/>
    </source>
</evidence>
<feature type="transmembrane region" description="Helical" evidence="11">
    <location>
        <begin position="46"/>
        <end position="66"/>
    </location>
</feature>
<dbReference type="GO" id="GO:0005886">
    <property type="term" value="C:plasma membrane"/>
    <property type="evidence" value="ECO:0007669"/>
    <property type="project" value="UniProtKB-SubCell"/>
</dbReference>